<dbReference type="AlphaFoldDB" id="A0A1F7YKU4"/>
<dbReference type="Pfam" id="PF00326">
    <property type="entry name" value="Peptidase_S9"/>
    <property type="match status" value="1"/>
</dbReference>
<dbReference type="GO" id="GO:0008236">
    <property type="term" value="F:serine-type peptidase activity"/>
    <property type="evidence" value="ECO:0007669"/>
    <property type="project" value="InterPro"/>
</dbReference>
<proteinExistence type="predicted"/>
<dbReference type="Proteomes" id="UP000179221">
    <property type="component" value="Unassembled WGS sequence"/>
</dbReference>
<sequence>MKNNSILLKVSGISGIYYPCGIKTNTIMIYGIGAPNVPDNGNLPEARVVLKKRIDLFVPDYIGFGRSEGRFTPKNCIKTFLILFSGFKLGVLGVSNYANFKKEMKYQNIIIAGRSLGGAYVPILPKFNNKINKIGIVFGALDQSEQGKIKGEETNDQFLKSILLDGYKYLYKGFRESLWIKHLNDSDGLSPMDNVSYLKNCSVFIAHGKKDECIHYSKSVSFYKALTQRYPGRRANYKLIIYKNGVHDSNTASKAIKAFLDWIEI</sequence>
<name>A0A1F7YKU4_9BACT</name>
<dbReference type="GO" id="GO:0006508">
    <property type="term" value="P:proteolysis"/>
    <property type="evidence" value="ECO:0007669"/>
    <property type="project" value="InterPro"/>
</dbReference>
<dbReference type="SUPFAM" id="SSF53474">
    <property type="entry name" value="alpha/beta-Hydrolases"/>
    <property type="match status" value="1"/>
</dbReference>
<evidence type="ECO:0000313" key="2">
    <source>
        <dbReference type="EMBL" id="OGM27135.1"/>
    </source>
</evidence>
<accession>A0A1F7YKU4</accession>
<reference evidence="2 3" key="1">
    <citation type="journal article" date="2016" name="Nat. Commun.">
        <title>Thousands of microbial genomes shed light on interconnected biogeochemical processes in an aquifer system.</title>
        <authorList>
            <person name="Anantharaman K."/>
            <person name="Brown C.T."/>
            <person name="Hug L.A."/>
            <person name="Sharon I."/>
            <person name="Castelle C.J."/>
            <person name="Probst A.J."/>
            <person name="Thomas B.C."/>
            <person name="Singh A."/>
            <person name="Wilkins M.J."/>
            <person name="Karaoz U."/>
            <person name="Brodie E.L."/>
            <person name="Williams K.H."/>
            <person name="Hubbard S.S."/>
            <person name="Banfield J.F."/>
        </authorList>
    </citation>
    <scope>NUCLEOTIDE SEQUENCE [LARGE SCALE GENOMIC DNA]</scope>
</reference>
<dbReference type="EMBL" id="MGGL01000006">
    <property type="protein sequence ID" value="OGM27135.1"/>
    <property type="molecule type" value="Genomic_DNA"/>
</dbReference>
<evidence type="ECO:0000259" key="1">
    <source>
        <dbReference type="Pfam" id="PF00326"/>
    </source>
</evidence>
<dbReference type="InterPro" id="IPR029058">
    <property type="entry name" value="AB_hydrolase_fold"/>
</dbReference>
<evidence type="ECO:0000313" key="3">
    <source>
        <dbReference type="Proteomes" id="UP000179221"/>
    </source>
</evidence>
<comment type="caution">
    <text evidence="2">The sequence shown here is derived from an EMBL/GenBank/DDBJ whole genome shotgun (WGS) entry which is preliminary data.</text>
</comment>
<gene>
    <name evidence="2" type="ORF">A2628_02415</name>
</gene>
<dbReference type="InterPro" id="IPR001375">
    <property type="entry name" value="Peptidase_S9_cat"/>
</dbReference>
<protein>
    <recommendedName>
        <fullName evidence="1">Peptidase S9 prolyl oligopeptidase catalytic domain-containing protein</fullName>
    </recommendedName>
</protein>
<organism evidence="2 3">
    <name type="scientific">Candidatus Woesebacteria bacterium RIFCSPHIGHO2_01_FULL_40_22</name>
    <dbReference type="NCBI Taxonomy" id="1802499"/>
    <lineage>
        <taxon>Bacteria</taxon>
        <taxon>Candidatus Woeseibacteriota</taxon>
    </lineage>
</organism>
<dbReference type="Gene3D" id="3.40.50.1820">
    <property type="entry name" value="alpha/beta hydrolase"/>
    <property type="match status" value="1"/>
</dbReference>
<feature type="domain" description="Peptidase S9 prolyl oligopeptidase catalytic" evidence="1">
    <location>
        <begin position="186"/>
        <end position="263"/>
    </location>
</feature>